<dbReference type="InterPro" id="IPR015915">
    <property type="entry name" value="Kelch-typ_b-propeller"/>
</dbReference>
<dbReference type="SUPFAM" id="SSF117281">
    <property type="entry name" value="Kelch motif"/>
    <property type="match status" value="1"/>
</dbReference>
<keyword evidence="3" id="KW-1185">Reference proteome</keyword>
<dbReference type="Proteomes" id="UP001396334">
    <property type="component" value="Unassembled WGS sequence"/>
</dbReference>
<dbReference type="PANTHER" id="PTHR47712">
    <property type="entry name" value="OS09G0555300 PROTEIN"/>
    <property type="match status" value="1"/>
</dbReference>
<gene>
    <name evidence="2" type="ORF">V6N11_065993</name>
</gene>
<evidence type="ECO:0000259" key="1">
    <source>
        <dbReference type="SMART" id="SM00256"/>
    </source>
</evidence>
<dbReference type="PANTHER" id="PTHR47712:SF3">
    <property type="entry name" value="F-BOX DOMAIN-CONTAINING PROTEIN"/>
    <property type="match status" value="1"/>
</dbReference>
<dbReference type="SUPFAM" id="SSF81383">
    <property type="entry name" value="F-box domain"/>
    <property type="match status" value="1"/>
</dbReference>
<dbReference type="InterPro" id="IPR036047">
    <property type="entry name" value="F-box-like_dom_sf"/>
</dbReference>
<comment type="caution">
    <text evidence="2">The sequence shown here is derived from an EMBL/GenBank/DDBJ whole genome shotgun (WGS) entry which is preliminary data.</text>
</comment>
<dbReference type="Pfam" id="PF00646">
    <property type="entry name" value="F-box"/>
    <property type="match status" value="1"/>
</dbReference>
<protein>
    <recommendedName>
        <fullName evidence="1">F-box domain-containing protein</fullName>
    </recommendedName>
</protein>
<dbReference type="Gene3D" id="2.120.10.80">
    <property type="entry name" value="Kelch-type beta propeller"/>
    <property type="match status" value="1"/>
</dbReference>
<accession>A0ABR2NUH5</accession>
<reference evidence="2 3" key="1">
    <citation type="journal article" date="2024" name="G3 (Bethesda)">
        <title>Genome assembly of Hibiscus sabdariffa L. provides insights into metabolisms of medicinal natural products.</title>
        <authorList>
            <person name="Kim T."/>
        </authorList>
    </citation>
    <scope>NUCLEOTIDE SEQUENCE [LARGE SCALE GENOMIC DNA]</scope>
    <source>
        <strain evidence="2">TK-2024</strain>
        <tissue evidence="2">Old leaves</tissue>
    </source>
</reference>
<sequence length="407" mass="45253">MSDHNPKEPNINTLSIDLTELILSSLSIPSLLRASSVCKLWRSLISSPTFTPPSLSHPWFFLFGLHNTSSRNNQSFAFDPLSNSWFRLPSLDDSSSSSFLGSSGFLFTTTPKFSYTPVLKSSWRLTSPLKYSRVNPLLGVFPDTSSGAHGFKFIVVGGVRFIGGLVDIEDRLAVEIYDPNHDSWELCPALPADFRSRNSSQSLSSALLKGKFYVFGIYSCFVSSFDLQNHVWSEVQTLRPPGVIFSFMISCNDMLVLAGICNAPSGPSFNLWRIDERTMGFSEIALMPQSLLYSLVDDEEDDKFASLKCVGMGNLIYVFNEEYHQKYPACLCEISADNGKCSWRRYFPPTTRCPAAASHALLTHFPNWDFACSIAALQESKMVAVKLGAFMKRGDEIADAATDLFIC</sequence>
<proteinExistence type="predicted"/>
<dbReference type="InterPro" id="IPR001810">
    <property type="entry name" value="F-box_dom"/>
</dbReference>
<name>A0ABR2NUH5_9ROSI</name>
<evidence type="ECO:0000313" key="3">
    <source>
        <dbReference type="Proteomes" id="UP001396334"/>
    </source>
</evidence>
<feature type="domain" description="F-box" evidence="1">
    <location>
        <begin position="14"/>
        <end position="54"/>
    </location>
</feature>
<dbReference type="EMBL" id="JBBPBN010000099">
    <property type="protein sequence ID" value="KAK8979790.1"/>
    <property type="molecule type" value="Genomic_DNA"/>
</dbReference>
<evidence type="ECO:0000313" key="2">
    <source>
        <dbReference type="EMBL" id="KAK8979790.1"/>
    </source>
</evidence>
<organism evidence="2 3">
    <name type="scientific">Hibiscus sabdariffa</name>
    <name type="common">roselle</name>
    <dbReference type="NCBI Taxonomy" id="183260"/>
    <lineage>
        <taxon>Eukaryota</taxon>
        <taxon>Viridiplantae</taxon>
        <taxon>Streptophyta</taxon>
        <taxon>Embryophyta</taxon>
        <taxon>Tracheophyta</taxon>
        <taxon>Spermatophyta</taxon>
        <taxon>Magnoliopsida</taxon>
        <taxon>eudicotyledons</taxon>
        <taxon>Gunneridae</taxon>
        <taxon>Pentapetalae</taxon>
        <taxon>rosids</taxon>
        <taxon>malvids</taxon>
        <taxon>Malvales</taxon>
        <taxon>Malvaceae</taxon>
        <taxon>Malvoideae</taxon>
        <taxon>Hibiscus</taxon>
    </lineage>
</organism>
<dbReference type="SMART" id="SM00256">
    <property type="entry name" value="FBOX"/>
    <property type="match status" value="1"/>
</dbReference>
<dbReference type="Gene3D" id="1.20.1280.50">
    <property type="match status" value="1"/>
</dbReference>